<sequence length="102" mass="12130">MRYDTKRWKEKRKHILKLDGYLCQVSKWYGVRKGATIVHHIYPADEYPEYQFCDWNLISVSDDGHNKLENRTTGELTELGKSLQARTVPGIDWRKKKNEYAI</sequence>
<evidence type="ECO:0000313" key="2">
    <source>
        <dbReference type="Proteomes" id="UP000260721"/>
    </source>
</evidence>
<dbReference type="AlphaFoldDB" id="A0A3E3E456"/>
<accession>A0A3E3E456</accession>
<proteinExistence type="predicted"/>
<evidence type="ECO:0000313" key="1">
    <source>
        <dbReference type="EMBL" id="RGD76360.1"/>
    </source>
</evidence>
<protein>
    <recommendedName>
        <fullName evidence="3">HNH endonuclease</fullName>
    </recommendedName>
</protein>
<name>A0A3E3E456_9FIRM</name>
<reference evidence="1 2" key="1">
    <citation type="submission" date="2018-08" db="EMBL/GenBank/DDBJ databases">
        <title>A genome reference for cultivated species of the human gut microbiota.</title>
        <authorList>
            <person name="Zou Y."/>
            <person name="Xue W."/>
            <person name="Luo G."/>
        </authorList>
    </citation>
    <scope>NUCLEOTIDE SEQUENCE [LARGE SCALE GENOMIC DNA]</scope>
    <source>
        <strain evidence="1 2">TF08-11</strain>
    </source>
</reference>
<evidence type="ECO:0008006" key="3">
    <source>
        <dbReference type="Google" id="ProtNLM"/>
    </source>
</evidence>
<dbReference type="Proteomes" id="UP000260721">
    <property type="component" value="Unassembled WGS sequence"/>
</dbReference>
<comment type="caution">
    <text evidence="1">The sequence shown here is derived from an EMBL/GenBank/DDBJ whole genome shotgun (WGS) entry which is preliminary data.</text>
</comment>
<dbReference type="RefSeq" id="WP_117446298.1">
    <property type="nucleotide sequence ID" value="NZ_QUSK01000013.1"/>
</dbReference>
<dbReference type="EMBL" id="QUSK01000013">
    <property type="protein sequence ID" value="RGD76360.1"/>
    <property type="molecule type" value="Genomic_DNA"/>
</dbReference>
<gene>
    <name evidence="1" type="ORF">DXC78_06630</name>
</gene>
<organism evidence="1 2">
    <name type="scientific">Faecalicoccus pleomorphus</name>
    <dbReference type="NCBI Taxonomy" id="1323"/>
    <lineage>
        <taxon>Bacteria</taxon>
        <taxon>Bacillati</taxon>
        <taxon>Bacillota</taxon>
        <taxon>Erysipelotrichia</taxon>
        <taxon>Erysipelotrichales</taxon>
        <taxon>Erysipelotrichaceae</taxon>
        <taxon>Faecalicoccus</taxon>
    </lineage>
</organism>